<dbReference type="EMBL" id="SPIA01000003">
    <property type="protein sequence ID" value="TFH67549.1"/>
    <property type="molecule type" value="Genomic_DNA"/>
</dbReference>
<name>A0A4Y8UIJ7_9GAMM</name>
<dbReference type="InterPro" id="IPR011990">
    <property type="entry name" value="TPR-like_helical_dom_sf"/>
</dbReference>
<evidence type="ECO:0000256" key="1">
    <source>
        <dbReference type="SAM" id="SignalP"/>
    </source>
</evidence>
<keyword evidence="1" id="KW-0732">Signal</keyword>
<feature type="chain" id="PRO_5021322675" description="Sel1 repeat family protein" evidence="1">
    <location>
        <begin position="19"/>
        <end position="65"/>
    </location>
</feature>
<sequence>MRLILILTALLAFESAAASEFDETKALADLGHAEAQHILGDMYADGQGVPENDAEAVSWYRTAAE</sequence>
<keyword evidence="3" id="KW-1185">Reference proteome</keyword>
<proteinExistence type="predicted"/>
<dbReference type="Pfam" id="PF08238">
    <property type="entry name" value="Sel1"/>
    <property type="match status" value="1"/>
</dbReference>
<organism evidence="2 3">
    <name type="scientific">Gammaproteobacteria bacterium LSUCC0057</name>
    <dbReference type="NCBI Taxonomy" id="2559237"/>
    <lineage>
        <taxon>Bacteria</taxon>
        <taxon>Pseudomonadati</taxon>
        <taxon>Pseudomonadota</taxon>
        <taxon>Gammaproteobacteria</taxon>
        <taxon>Cellvibrionales</taxon>
        <taxon>Porticoccaceae</taxon>
        <taxon>SAR92 clade</taxon>
    </lineage>
</organism>
<evidence type="ECO:0008006" key="4">
    <source>
        <dbReference type="Google" id="ProtNLM"/>
    </source>
</evidence>
<feature type="signal peptide" evidence="1">
    <location>
        <begin position="1"/>
        <end position="18"/>
    </location>
</feature>
<dbReference type="Gene3D" id="1.25.40.10">
    <property type="entry name" value="Tetratricopeptide repeat domain"/>
    <property type="match status" value="1"/>
</dbReference>
<protein>
    <recommendedName>
        <fullName evidence="4">Sel1 repeat family protein</fullName>
    </recommendedName>
</protein>
<gene>
    <name evidence="2" type="ORF">E3W66_08730</name>
</gene>
<dbReference type="SUPFAM" id="SSF81901">
    <property type="entry name" value="HCP-like"/>
    <property type="match status" value="1"/>
</dbReference>
<evidence type="ECO:0000313" key="2">
    <source>
        <dbReference type="EMBL" id="TFH67549.1"/>
    </source>
</evidence>
<evidence type="ECO:0000313" key="3">
    <source>
        <dbReference type="Proteomes" id="UP000298133"/>
    </source>
</evidence>
<dbReference type="AlphaFoldDB" id="A0A4Y8UIJ7"/>
<reference evidence="2 3" key="1">
    <citation type="submission" date="2019-03" db="EMBL/GenBank/DDBJ databases">
        <title>Draft genome of Gammaproteobacteria bacterium LSUCC0057, a member of the SAR92 clade.</title>
        <authorList>
            <person name="Lanclos V.C."/>
            <person name="Doiron C."/>
            <person name="Henson M.W."/>
            <person name="Thrash J.C."/>
        </authorList>
    </citation>
    <scope>NUCLEOTIDE SEQUENCE [LARGE SCALE GENOMIC DNA]</scope>
    <source>
        <strain evidence="2 3">LSUCC0057</strain>
    </source>
</reference>
<accession>A0A4Y8UIJ7</accession>
<dbReference type="InterPro" id="IPR006597">
    <property type="entry name" value="Sel1-like"/>
</dbReference>
<dbReference type="Proteomes" id="UP000298133">
    <property type="component" value="Unassembled WGS sequence"/>
</dbReference>
<dbReference type="SMART" id="SM00671">
    <property type="entry name" value="SEL1"/>
    <property type="match status" value="1"/>
</dbReference>
<dbReference type="OrthoDB" id="6810016at2"/>
<comment type="caution">
    <text evidence="2">The sequence shown here is derived from an EMBL/GenBank/DDBJ whole genome shotgun (WGS) entry which is preliminary data.</text>
</comment>